<evidence type="ECO:0000313" key="4">
    <source>
        <dbReference type="Proteomes" id="UP000039865"/>
    </source>
</evidence>
<comment type="subcellular location">
    <subcellularLocation>
        <location evidence="1">Nucleus</location>
    </subcellularLocation>
</comment>
<sequence>MSLLQNENTADQFEEQLFDIFRNYRVPRDLQSNSKLRKNSTTSYLANDKISSSSLSLNLDQQSTEERESFIDKIQENPPKDYQPTQLNIGSTINTQNDLENQKKQACRQTKGDFQNRLYLKKSKVNSLKSKEQIQYLESQFIKSQRWKSERIKKMSHEVGLSFYQIYKWNWDRRMALKQYHENNKYVDCRYIKIFEVIKYPRNQQELQKSKEEGDDINDYRIFKAGKI</sequence>
<evidence type="ECO:0000313" key="3">
    <source>
        <dbReference type="EMBL" id="CDW84437.1"/>
    </source>
</evidence>
<dbReference type="InterPro" id="IPR001356">
    <property type="entry name" value="HD"/>
</dbReference>
<dbReference type="InterPro" id="IPR009057">
    <property type="entry name" value="Homeodomain-like_sf"/>
</dbReference>
<dbReference type="CDD" id="cd00086">
    <property type="entry name" value="homeodomain"/>
    <property type="match status" value="1"/>
</dbReference>
<keyword evidence="1" id="KW-0238">DNA-binding</keyword>
<dbReference type="PROSITE" id="PS50071">
    <property type="entry name" value="HOMEOBOX_2"/>
    <property type="match status" value="1"/>
</dbReference>
<dbReference type="EMBL" id="CCKQ01012799">
    <property type="protein sequence ID" value="CDW84437.1"/>
    <property type="molecule type" value="Genomic_DNA"/>
</dbReference>
<keyword evidence="1" id="KW-0371">Homeobox</keyword>
<feature type="domain" description="Homeobox" evidence="2">
    <location>
        <begin position="120"/>
        <end position="180"/>
    </location>
</feature>
<name>A0A078ATC9_STYLE</name>
<gene>
    <name evidence="3" type="primary">Contig12466.g13298</name>
    <name evidence="3" type="ORF">STYLEM_13500</name>
</gene>
<dbReference type="InParanoid" id="A0A078ATC9"/>
<evidence type="ECO:0000256" key="1">
    <source>
        <dbReference type="PROSITE-ProRule" id="PRU00108"/>
    </source>
</evidence>
<dbReference type="AlphaFoldDB" id="A0A078ATC9"/>
<keyword evidence="4" id="KW-1185">Reference proteome</keyword>
<keyword evidence="1" id="KW-0539">Nucleus</keyword>
<proteinExistence type="predicted"/>
<feature type="DNA-binding region" description="Homeobox" evidence="1">
    <location>
        <begin position="122"/>
        <end position="181"/>
    </location>
</feature>
<dbReference type="Proteomes" id="UP000039865">
    <property type="component" value="Unassembled WGS sequence"/>
</dbReference>
<reference evidence="3 4" key="1">
    <citation type="submission" date="2014-06" db="EMBL/GenBank/DDBJ databases">
        <authorList>
            <person name="Swart Estienne"/>
        </authorList>
    </citation>
    <scope>NUCLEOTIDE SEQUENCE [LARGE SCALE GENOMIC DNA]</scope>
    <source>
        <strain evidence="3 4">130c</strain>
    </source>
</reference>
<dbReference type="GO" id="GO:0005634">
    <property type="term" value="C:nucleus"/>
    <property type="evidence" value="ECO:0007669"/>
    <property type="project" value="UniProtKB-SubCell"/>
</dbReference>
<protein>
    <recommendedName>
        <fullName evidence="2">Homeobox domain-containing protein</fullName>
    </recommendedName>
</protein>
<dbReference type="Gene3D" id="1.10.10.60">
    <property type="entry name" value="Homeodomain-like"/>
    <property type="match status" value="1"/>
</dbReference>
<organism evidence="3 4">
    <name type="scientific">Stylonychia lemnae</name>
    <name type="common">Ciliate</name>
    <dbReference type="NCBI Taxonomy" id="5949"/>
    <lineage>
        <taxon>Eukaryota</taxon>
        <taxon>Sar</taxon>
        <taxon>Alveolata</taxon>
        <taxon>Ciliophora</taxon>
        <taxon>Intramacronucleata</taxon>
        <taxon>Spirotrichea</taxon>
        <taxon>Stichotrichia</taxon>
        <taxon>Sporadotrichida</taxon>
        <taxon>Oxytrichidae</taxon>
        <taxon>Stylonychinae</taxon>
        <taxon>Stylonychia</taxon>
    </lineage>
</organism>
<dbReference type="OrthoDB" id="326000at2759"/>
<dbReference type="SUPFAM" id="SSF46689">
    <property type="entry name" value="Homeodomain-like"/>
    <property type="match status" value="1"/>
</dbReference>
<evidence type="ECO:0000259" key="2">
    <source>
        <dbReference type="PROSITE" id="PS50071"/>
    </source>
</evidence>
<dbReference type="GO" id="GO:0003677">
    <property type="term" value="F:DNA binding"/>
    <property type="evidence" value="ECO:0007669"/>
    <property type="project" value="UniProtKB-UniRule"/>
</dbReference>
<accession>A0A078ATC9</accession>